<dbReference type="GeneID" id="71991205"/>
<evidence type="ECO:0000313" key="3">
    <source>
        <dbReference type="Proteomes" id="UP000756132"/>
    </source>
</evidence>
<name>A0A9Q8PFE5_PASFU</name>
<dbReference type="KEGG" id="ffu:CLAFUR5_11327"/>
<dbReference type="PANTHER" id="PTHR35332:SF2">
    <property type="entry name" value="REGULATION OF ENOLASE PROTEIN 1"/>
    <property type="match status" value="1"/>
</dbReference>
<accession>A0A9Q8PFE5</accession>
<keyword evidence="1" id="KW-0732">Signal</keyword>
<dbReference type="OrthoDB" id="42525at2759"/>
<dbReference type="Proteomes" id="UP000756132">
    <property type="component" value="Chromosome 8"/>
</dbReference>
<feature type="chain" id="PRO_5040219896" evidence="1">
    <location>
        <begin position="21"/>
        <end position="233"/>
    </location>
</feature>
<dbReference type="EMBL" id="CP090170">
    <property type="protein sequence ID" value="UJO21407.1"/>
    <property type="molecule type" value="Genomic_DNA"/>
</dbReference>
<evidence type="ECO:0000256" key="1">
    <source>
        <dbReference type="SAM" id="SignalP"/>
    </source>
</evidence>
<dbReference type="AlphaFoldDB" id="A0A9Q8PFE5"/>
<reference evidence="2" key="1">
    <citation type="submission" date="2021-12" db="EMBL/GenBank/DDBJ databases">
        <authorList>
            <person name="Zaccaron A."/>
            <person name="Stergiopoulos I."/>
        </authorList>
    </citation>
    <scope>NUCLEOTIDE SEQUENCE</scope>
    <source>
        <strain evidence="2">Race5_Kim</strain>
    </source>
</reference>
<feature type="signal peptide" evidence="1">
    <location>
        <begin position="1"/>
        <end position="20"/>
    </location>
</feature>
<keyword evidence="3" id="KW-1185">Reference proteome</keyword>
<protein>
    <submittedName>
        <fullName evidence="2">Uncharacterized protein</fullName>
    </submittedName>
</protein>
<dbReference type="Pfam" id="PF07081">
    <property type="entry name" value="DUF1349"/>
    <property type="match status" value="1"/>
</dbReference>
<organism evidence="2 3">
    <name type="scientific">Passalora fulva</name>
    <name type="common">Tomato leaf mold</name>
    <name type="synonym">Cladosporium fulvum</name>
    <dbReference type="NCBI Taxonomy" id="5499"/>
    <lineage>
        <taxon>Eukaryota</taxon>
        <taxon>Fungi</taxon>
        <taxon>Dikarya</taxon>
        <taxon>Ascomycota</taxon>
        <taxon>Pezizomycotina</taxon>
        <taxon>Dothideomycetes</taxon>
        <taxon>Dothideomycetidae</taxon>
        <taxon>Mycosphaerellales</taxon>
        <taxon>Mycosphaerellaceae</taxon>
        <taxon>Fulvia</taxon>
    </lineage>
</organism>
<dbReference type="PANTHER" id="PTHR35332">
    <property type="entry name" value="REGULATION OF ENOLASE PROTEIN 1"/>
    <property type="match status" value="1"/>
</dbReference>
<dbReference type="OMA" id="DVWSKPP"/>
<reference evidence="2" key="2">
    <citation type="journal article" date="2022" name="Microb. Genom.">
        <title>A chromosome-scale genome assembly of the tomato pathogen Cladosporium fulvum reveals a compartmentalized genome architecture and the presence of a dispensable chromosome.</title>
        <authorList>
            <person name="Zaccaron A.Z."/>
            <person name="Chen L.H."/>
            <person name="Samaras A."/>
            <person name="Stergiopoulos I."/>
        </authorList>
    </citation>
    <scope>NUCLEOTIDE SEQUENCE</scope>
    <source>
        <strain evidence="2">Race5_Kim</strain>
    </source>
</reference>
<dbReference type="Gene3D" id="2.60.120.200">
    <property type="match status" value="1"/>
</dbReference>
<dbReference type="RefSeq" id="XP_047765773.1">
    <property type="nucleotide sequence ID" value="XM_047910475.1"/>
</dbReference>
<gene>
    <name evidence="2" type="ORF">CLAFUR5_11327</name>
</gene>
<sequence>MLHLSYLALVGSALMTTTLAHSTERNSHWKTLNNPVVHDVNSTTFTITTPPATDIWRPNVTADSFTAPYVYKVCKTADFQRISVTIDAYWKTQYDQGGIAVVLPSSSKHHGSHKNGRESNKWIKTGIEYYLGAPQFGTVATYAFSDWSLSPVRPEGSTAGSFLLERNTNEAWVYTKTEEGQYPLRKVTWAFLEGRSDEDAEVWVGVYAAKPTYTEGDLNEGLEVTFRDLVVEC</sequence>
<proteinExistence type="predicted"/>
<evidence type="ECO:0000313" key="2">
    <source>
        <dbReference type="EMBL" id="UJO21407.1"/>
    </source>
</evidence>
<dbReference type="InterPro" id="IPR009784">
    <property type="entry name" value="DUF1349"/>
</dbReference>